<keyword evidence="3" id="KW-1185">Reference proteome</keyword>
<dbReference type="Proteomes" id="UP000292003">
    <property type="component" value="Unassembled WGS sequence"/>
</dbReference>
<dbReference type="Pfam" id="PF03551">
    <property type="entry name" value="PadR"/>
    <property type="match status" value="1"/>
</dbReference>
<dbReference type="InterPro" id="IPR036388">
    <property type="entry name" value="WH-like_DNA-bd_sf"/>
</dbReference>
<dbReference type="PANTHER" id="PTHR43252">
    <property type="entry name" value="TRANSCRIPTIONAL REGULATOR YQJI"/>
    <property type="match status" value="1"/>
</dbReference>
<protein>
    <submittedName>
        <fullName evidence="2">PadR family transcriptional regulator</fullName>
    </submittedName>
</protein>
<organism evidence="2 3">
    <name type="scientific">Amycolatopsis suaedae</name>
    <dbReference type="NCBI Taxonomy" id="2510978"/>
    <lineage>
        <taxon>Bacteria</taxon>
        <taxon>Bacillati</taxon>
        <taxon>Actinomycetota</taxon>
        <taxon>Actinomycetes</taxon>
        <taxon>Pseudonocardiales</taxon>
        <taxon>Pseudonocardiaceae</taxon>
        <taxon>Amycolatopsis</taxon>
    </lineage>
</organism>
<comment type="caution">
    <text evidence="2">The sequence shown here is derived from an EMBL/GenBank/DDBJ whole genome shotgun (WGS) entry which is preliminary data.</text>
</comment>
<dbReference type="SUPFAM" id="SSF46785">
    <property type="entry name" value="Winged helix' DNA-binding domain"/>
    <property type="match status" value="1"/>
</dbReference>
<proteinExistence type="predicted"/>
<dbReference type="EMBL" id="SFCC01000008">
    <property type="protein sequence ID" value="RZQ62889.1"/>
    <property type="molecule type" value="Genomic_DNA"/>
</dbReference>
<accession>A0A4Q7J6X6</accession>
<evidence type="ECO:0000259" key="1">
    <source>
        <dbReference type="Pfam" id="PF03551"/>
    </source>
</evidence>
<dbReference type="Gene3D" id="1.10.10.10">
    <property type="entry name" value="Winged helix-like DNA-binding domain superfamily/Winged helix DNA-binding domain"/>
    <property type="match status" value="1"/>
</dbReference>
<evidence type="ECO:0000313" key="3">
    <source>
        <dbReference type="Proteomes" id="UP000292003"/>
    </source>
</evidence>
<dbReference type="AlphaFoldDB" id="A0A4Q7J6X6"/>
<evidence type="ECO:0000313" key="2">
    <source>
        <dbReference type="EMBL" id="RZQ62889.1"/>
    </source>
</evidence>
<name>A0A4Q7J6X6_9PSEU</name>
<dbReference type="OrthoDB" id="8443918at2"/>
<gene>
    <name evidence="2" type="ORF">EWH70_17580</name>
</gene>
<dbReference type="InterPro" id="IPR005149">
    <property type="entry name" value="Tscrpt_reg_PadR_N"/>
</dbReference>
<dbReference type="InterPro" id="IPR036390">
    <property type="entry name" value="WH_DNA-bd_sf"/>
</dbReference>
<reference evidence="2 3" key="1">
    <citation type="submission" date="2019-02" db="EMBL/GenBank/DDBJ databases">
        <title>Draft genome sequence of Amycolatopsis sp. 8-3EHSu isolated from roots of Suaeda maritima.</title>
        <authorList>
            <person name="Duangmal K."/>
            <person name="Chantavorakit T."/>
        </authorList>
    </citation>
    <scope>NUCLEOTIDE SEQUENCE [LARGE SCALE GENOMIC DNA]</scope>
    <source>
        <strain evidence="2 3">8-3EHSu</strain>
    </source>
</reference>
<dbReference type="PANTHER" id="PTHR43252:SF7">
    <property type="entry name" value="TRANSCRIPTIONAL REGULATOR YQJI"/>
    <property type="match status" value="1"/>
</dbReference>
<feature type="domain" description="Transcription regulator PadR N-terminal" evidence="1">
    <location>
        <begin position="2"/>
        <end position="73"/>
    </location>
</feature>
<sequence>MELLHERPMHPYEMVQLMRERHVDTRVKLKAGSLYHTVERLVAAELVEVVDTQREGRRPERTVYGLTEAGRDVYIQRARELVATVADERPDYLSGLAVLDDLGPKAALAELTRRITQLKSMVAADEVVLERLHEKGTPDIYWLDWRYLTAHRRFELEWTERLRDDLESGRIPFQHPPKDD</sequence>
<dbReference type="RefSeq" id="WP_130476626.1">
    <property type="nucleotide sequence ID" value="NZ_SFCC01000008.1"/>
</dbReference>